<name>A0A5D4M9Q6_9BACI</name>
<reference evidence="2 3" key="1">
    <citation type="submission" date="2019-08" db="EMBL/GenBank/DDBJ databases">
        <title>Bacillus genomes from the desert of Cuatro Cienegas, Coahuila.</title>
        <authorList>
            <person name="Olmedo-Alvarez G."/>
        </authorList>
    </citation>
    <scope>NUCLEOTIDE SEQUENCE [LARGE SCALE GENOMIC DNA]</scope>
    <source>
        <strain evidence="2 3">CH128b_4D</strain>
    </source>
</reference>
<sequence>MKKVILFVLLVVLLCAACSTKKSNEYQHSDNFGFTLTYGTYGKQKVDTFEDVVVKDLVEDGIIEAKIALSEEEMKNIRKKMLDLDLMNDLQITAKECEVEPISVSKWYIEMDAESKKIEYNSCNKGKEITEIKNLEEYVHNLVIEKDQYKTLPEANGFYE</sequence>
<dbReference type="AlphaFoldDB" id="A0A5D4M9Q6"/>
<dbReference type="EMBL" id="VTEG01000012">
    <property type="protein sequence ID" value="TYR98291.1"/>
    <property type="molecule type" value="Genomic_DNA"/>
</dbReference>
<evidence type="ECO:0000256" key="1">
    <source>
        <dbReference type="SAM" id="SignalP"/>
    </source>
</evidence>
<feature type="signal peptide" evidence="1">
    <location>
        <begin position="1"/>
        <end position="23"/>
    </location>
</feature>
<accession>A0A5D4M9Q6</accession>
<dbReference type="Proteomes" id="UP000325182">
    <property type="component" value="Unassembled WGS sequence"/>
</dbReference>
<dbReference type="RefSeq" id="WP_148954482.1">
    <property type="nucleotide sequence ID" value="NZ_VTEG01000012.1"/>
</dbReference>
<gene>
    <name evidence="2" type="ORF">FZC84_15385</name>
</gene>
<evidence type="ECO:0008006" key="4">
    <source>
        <dbReference type="Google" id="ProtNLM"/>
    </source>
</evidence>
<feature type="chain" id="PRO_5023106285" description="Lipoprotein" evidence="1">
    <location>
        <begin position="24"/>
        <end position="160"/>
    </location>
</feature>
<evidence type="ECO:0000313" key="3">
    <source>
        <dbReference type="Proteomes" id="UP000325182"/>
    </source>
</evidence>
<proteinExistence type="predicted"/>
<comment type="caution">
    <text evidence="2">The sequence shown here is derived from an EMBL/GenBank/DDBJ whole genome shotgun (WGS) entry which is preliminary data.</text>
</comment>
<protein>
    <recommendedName>
        <fullName evidence="4">Lipoprotein</fullName>
    </recommendedName>
</protein>
<organism evidence="2 3">
    <name type="scientific">Rossellomorea vietnamensis</name>
    <dbReference type="NCBI Taxonomy" id="218284"/>
    <lineage>
        <taxon>Bacteria</taxon>
        <taxon>Bacillati</taxon>
        <taxon>Bacillota</taxon>
        <taxon>Bacilli</taxon>
        <taxon>Bacillales</taxon>
        <taxon>Bacillaceae</taxon>
        <taxon>Rossellomorea</taxon>
    </lineage>
</organism>
<evidence type="ECO:0000313" key="2">
    <source>
        <dbReference type="EMBL" id="TYR98291.1"/>
    </source>
</evidence>
<keyword evidence="1" id="KW-0732">Signal</keyword>